<keyword evidence="4" id="KW-1185">Reference proteome</keyword>
<dbReference type="GO" id="GO:0045893">
    <property type="term" value="P:positive regulation of DNA-templated transcription"/>
    <property type="evidence" value="ECO:0007669"/>
    <property type="project" value="TreeGrafter"/>
</dbReference>
<dbReference type="GO" id="GO:0009755">
    <property type="term" value="P:hormone-mediated signaling pathway"/>
    <property type="evidence" value="ECO:0007669"/>
    <property type="project" value="TreeGrafter"/>
</dbReference>
<dbReference type="Pfam" id="PF03195">
    <property type="entry name" value="LOB"/>
    <property type="match status" value="1"/>
</dbReference>
<name>A0AAV7GIW1_DENCH</name>
<dbReference type="PANTHER" id="PTHR31529:SF64">
    <property type="entry name" value="OS02G0820500 PROTEIN"/>
    <property type="match status" value="1"/>
</dbReference>
<dbReference type="AlphaFoldDB" id="A0AAV7GIW1"/>
<proteinExistence type="inferred from homology"/>
<feature type="domain" description="LOB" evidence="2">
    <location>
        <begin position="28"/>
        <end position="131"/>
    </location>
</feature>
<comment type="caution">
    <text evidence="3">The sequence shown here is derived from an EMBL/GenBank/DDBJ whole genome shotgun (WGS) entry which is preliminary data.</text>
</comment>
<dbReference type="Proteomes" id="UP000775213">
    <property type="component" value="Unassembled WGS sequence"/>
</dbReference>
<accession>A0AAV7GIW1</accession>
<evidence type="ECO:0000256" key="1">
    <source>
        <dbReference type="ARBA" id="ARBA00005474"/>
    </source>
</evidence>
<dbReference type="EMBL" id="JAGFBR010000013">
    <property type="protein sequence ID" value="KAH0456162.1"/>
    <property type="molecule type" value="Genomic_DNA"/>
</dbReference>
<evidence type="ECO:0000313" key="3">
    <source>
        <dbReference type="EMBL" id="KAH0456162.1"/>
    </source>
</evidence>
<evidence type="ECO:0000313" key="4">
    <source>
        <dbReference type="Proteomes" id="UP000775213"/>
    </source>
</evidence>
<comment type="similarity">
    <text evidence="1">Belongs to the LOB domain-containing protein family.</text>
</comment>
<gene>
    <name evidence="3" type="ORF">IEQ34_014069</name>
</gene>
<dbReference type="GO" id="GO:0005634">
    <property type="term" value="C:nucleus"/>
    <property type="evidence" value="ECO:0007669"/>
    <property type="project" value="TreeGrafter"/>
</dbReference>
<sequence length="219" mass="23450">MKSQITNLCQIPLQYSPSQSDNMAGAGSPCGACKFLRRKCTADCIFAPHFCSESSSSAAFAAIHRIFGASNASKLLHHVPAGDRGEAAITIAYEAQARLSDPVYGCVAHIIALQQQVAILQAQLVHARAQLAYGAGISQLAYRKPCPSHDANNAFIHVYSNGQSMALQSSLVEEALSAQISSKKRTAKGELEDLQLLAVGMSMKRCNSSIGEIAQQWRN</sequence>
<protein>
    <recommendedName>
        <fullName evidence="2">LOB domain-containing protein</fullName>
    </recommendedName>
</protein>
<evidence type="ECO:0000259" key="2">
    <source>
        <dbReference type="PROSITE" id="PS50891"/>
    </source>
</evidence>
<reference evidence="3 4" key="1">
    <citation type="journal article" date="2021" name="Hortic Res">
        <title>Chromosome-scale assembly of the Dendrobium chrysotoxum genome enhances the understanding of orchid evolution.</title>
        <authorList>
            <person name="Zhang Y."/>
            <person name="Zhang G.Q."/>
            <person name="Zhang D."/>
            <person name="Liu X.D."/>
            <person name="Xu X.Y."/>
            <person name="Sun W.H."/>
            <person name="Yu X."/>
            <person name="Zhu X."/>
            <person name="Wang Z.W."/>
            <person name="Zhao X."/>
            <person name="Zhong W.Y."/>
            <person name="Chen H."/>
            <person name="Yin W.L."/>
            <person name="Huang T."/>
            <person name="Niu S.C."/>
            <person name="Liu Z.J."/>
        </authorList>
    </citation>
    <scope>NUCLEOTIDE SEQUENCE [LARGE SCALE GENOMIC DNA]</scope>
    <source>
        <strain evidence="3">Lindl</strain>
    </source>
</reference>
<dbReference type="InterPro" id="IPR004883">
    <property type="entry name" value="LOB"/>
</dbReference>
<organism evidence="3 4">
    <name type="scientific">Dendrobium chrysotoxum</name>
    <name type="common">Orchid</name>
    <dbReference type="NCBI Taxonomy" id="161865"/>
    <lineage>
        <taxon>Eukaryota</taxon>
        <taxon>Viridiplantae</taxon>
        <taxon>Streptophyta</taxon>
        <taxon>Embryophyta</taxon>
        <taxon>Tracheophyta</taxon>
        <taxon>Spermatophyta</taxon>
        <taxon>Magnoliopsida</taxon>
        <taxon>Liliopsida</taxon>
        <taxon>Asparagales</taxon>
        <taxon>Orchidaceae</taxon>
        <taxon>Epidendroideae</taxon>
        <taxon>Malaxideae</taxon>
        <taxon>Dendrobiinae</taxon>
        <taxon>Dendrobium</taxon>
    </lineage>
</organism>
<dbReference type="PANTHER" id="PTHR31529">
    <property type="entry name" value="LOB DOMAIN CONTAINING PROTEIN"/>
    <property type="match status" value="1"/>
</dbReference>
<dbReference type="PROSITE" id="PS50891">
    <property type="entry name" value="LOB"/>
    <property type="match status" value="1"/>
</dbReference>